<dbReference type="Gene3D" id="1.10.630.10">
    <property type="entry name" value="Cytochrome P450"/>
    <property type="match status" value="1"/>
</dbReference>
<evidence type="ECO:0000256" key="5">
    <source>
        <dbReference type="ARBA" id="ARBA00023002"/>
    </source>
</evidence>
<dbReference type="GO" id="GO:0020037">
    <property type="term" value="F:heme binding"/>
    <property type="evidence" value="ECO:0007669"/>
    <property type="project" value="InterPro"/>
</dbReference>
<keyword evidence="7" id="KW-0503">Monooxygenase</keyword>
<dbReference type="GO" id="GO:0005506">
    <property type="term" value="F:iron ion binding"/>
    <property type="evidence" value="ECO:0007669"/>
    <property type="project" value="InterPro"/>
</dbReference>
<dbReference type="OrthoDB" id="6692864at2759"/>
<dbReference type="PANTHER" id="PTHR24305">
    <property type="entry name" value="CYTOCHROME P450"/>
    <property type="match status" value="1"/>
</dbReference>
<name>A0A9Q5N7G2_SANBA</name>
<dbReference type="Pfam" id="PF00067">
    <property type="entry name" value="p450"/>
    <property type="match status" value="1"/>
</dbReference>
<dbReference type="PANTHER" id="PTHR24305:SF187">
    <property type="entry name" value="P450, PUTATIVE (EUROFUNG)-RELATED"/>
    <property type="match status" value="1"/>
</dbReference>
<dbReference type="Proteomes" id="UP000757232">
    <property type="component" value="Unassembled WGS sequence"/>
</dbReference>
<sequence>MGDMVFGGGFDLMKNESGGGIRKVVEDNMKMVGILEHTSWITDQLRKEVESEFPPSKVIRLMPSKSPACLTWMLLLMRELHIQPPLPTSLQRCPLEGSGGKWVAGRFIPESTAVYIPAYVLYRDPRYFSPSPDSFIPERRLDNEAKDQEYSMNALAYIPFSFGPANCAGKNLALLETRMVIAMIVQRFDMGFAAGHDPRQWEEELKDYFVIKVGELPVILRTRL</sequence>
<comment type="caution">
    <text evidence="8">The sequence shown here is derived from an EMBL/GenBank/DDBJ whole genome shotgun (WGS) entry which is preliminary data.</text>
</comment>
<accession>A0A9Q5N7G2</accession>
<dbReference type="EMBL" id="LNZH02000148">
    <property type="protein sequence ID" value="OCB89807.1"/>
    <property type="molecule type" value="Genomic_DNA"/>
</dbReference>
<reference evidence="8" key="1">
    <citation type="submission" date="2016-06" db="EMBL/GenBank/DDBJ databases">
        <title>Draft Genome sequence of the fungus Inonotus baumii.</title>
        <authorList>
            <person name="Zhu H."/>
            <person name="Lin W."/>
        </authorList>
    </citation>
    <scope>NUCLEOTIDE SEQUENCE</scope>
    <source>
        <strain evidence="8">821</strain>
    </source>
</reference>
<keyword evidence="9" id="KW-1185">Reference proteome</keyword>
<evidence type="ECO:0000256" key="6">
    <source>
        <dbReference type="ARBA" id="ARBA00023004"/>
    </source>
</evidence>
<proteinExistence type="inferred from homology"/>
<evidence type="ECO:0000256" key="4">
    <source>
        <dbReference type="ARBA" id="ARBA00022723"/>
    </source>
</evidence>
<protein>
    <submittedName>
        <fullName evidence="8">Cytochrome P450</fullName>
    </submittedName>
</protein>
<comment type="cofactor">
    <cofactor evidence="1">
        <name>heme</name>
        <dbReference type="ChEBI" id="CHEBI:30413"/>
    </cofactor>
</comment>
<evidence type="ECO:0000256" key="1">
    <source>
        <dbReference type="ARBA" id="ARBA00001971"/>
    </source>
</evidence>
<keyword evidence="6" id="KW-0408">Iron</keyword>
<dbReference type="InterPro" id="IPR001128">
    <property type="entry name" value="Cyt_P450"/>
</dbReference>
<dbReference type="InterPro" id="IPR036396">
    <property type="entry name" value="Cyt_P450_sf"/>
</dbReference>
<gene>
    <name evidence="8" type="ORF">A7U60_g2988</name>
</gene>
<comment type="pathway">
    <text evidence="2">Secondary metabolite biosynthesis.</text>
</comment>
<evidence type="ECO:0000313" key="8">
    <source>
        <dbReference type="EMBL" id="OCB89807.1"/>
    </source>
</evidence>
<dbReference type="GO" id="GO:0016705">
    <property type="term" value="F:oxidoreductase activity, acting on paired donors, with incorporation or reduction of molecular oxygen"/>
    <property type="evidence" value="ECO:0007669"/>
    <property type="project" value="InterPro"/>
</dbReference>
<keyword evidence="5" id="KW-0560">Oxidoreductase</keyword>
<dbReference type="GO" id="GO:0004497">
    <property type="term" value="F:monooxygenase activity"/>
    <property type="evidence" value="ECO:0007669"/>
    <property type="project" value="UniProtKB-KW"/>
</dbReference>
<dbReference type="SUPFAM" id="SSF48264">
    <property type="entry name" value="Cytochrome P450"/>
    <property type="match status" value="1"/>
</dbReference>
<evidence type="ECO:0000313" key="9">
    <source>
        <dbReference type="Proteomes" id="UP000757232"/>
    </source>
</evidence>
<dbReference type="AlphaFoldDB" id="A0A9Q5N7G2"/>
<evidence type="ECO:0000256" key="2">
    <source>
        <dbReference type="ARBA" id="ARBA00005179"/>
    </source>
</evidence>
<dbReference type="InterPro" id="IPR050121">
    <property type="entry name" value="Cytochrome_P450_monoxygenase"/>
</dbReference>
<evidence type="ECO:0000256" key="7">
    <source>
        <dbReference type="ARBA" id="ARBA00023033"/>
    </source>
</evidence>
<comment type="similarity">
    <text evidence="3">Belongs to the cytochrome P450 family.</text>
</comment>
<organism evidence="8 9">
    <name type="scientific">Sanghuangporus baumii</name>
    <name type="common">Phellinus baumii</name>
    <dbReference type="NCBI Taxonomy" id="108892"/>
    <lineage>
        <taxon>Eukaryota</taxon>
        <taxon>Fungi</taxon>
        <taxon>Dikarya</taxon>
        <taxon>Basidiomycota</taxon>
        <taxon>Agaricomycotina</taxon>
        <taxon>Agaricomycetes</taxon>
        <taxon>Hymenochaetales</taxon>
        <taxon>Hymenochaetaceae</taxon>
        <taxon>Sanghuangporus</taxon>
    </lineage>
</organism>
<evidence type="ECO:0000256" key="3">
    <source>
        <dbReference type="ARBA" id="ARBA00010617"/>
    </source>
</evidence>
<keyword evidence="4" id="KW-0479">Metal-binding</keyword>